<name>A0A6G0WHI3_9STRA</name>
<protein>
    <recommendedName>
        <fullName evidence="2">RING-type domain-containing protein</fullName>
    </recommendedName>
</protein>
<keyword evidence="1" id="KW-0479">Metal-binding</keyword>
<dbReference type="PANTHER" id="PTHR34494">
    <property type="entry name" value="PROTEIN CBG25024"/>
    <property type="match status" value="1"/>
</dbReference>
<evidence type="ECO:0000313" key="3">
    <source>
        <dbReference type="EMBL" id="KAF0726634.1"/>
    </source>
</evidence>
<dbReference type="AlphaFoldDB" id="A0A6G0WHI3"/>
<proteinExistence type="predicted"/>
<feature type="domain" description="RING-type" evidence="2">
    <location>
        <begin position="162"/>
        <end position="198"/>
    </location>
</feature>
<keyword evidence="4" id="KW-1185">Reference proteome</keyword>
<dbReference type="SUPFAM" id="SSF57850">
    <property type="entry name" value="RING/U-box"/>
    <property type="match status" value="1"/>
</dbReference>
<dbReference type="EMBL" id="VJMJ01000213">
    <property type="protein sequence ID" value="KAF0726634.1"/>
    <property type="molecule type" value="Genomic_DNA"/>
</dbReference>
<evidence type="ECO:0000313" key="4">
    <source>
        <dbReference type="Proteomes" id="UP000481153"/>
    </source>
</evidence>
<evidence type="ECO:0000256" key="1">
    <source>
        <dbReference type="PROSITE-ProRule" id="PRU00175"/>
    </source>
</evidence>
<dbReference type="PROSITE" id="PS50089">
    <property type="entry name" value="ZF_RING_2"/>
    <property type="match status" value="1"/>
</dbReference>
<dbReference type="VEuPathDB" id="FungiDB:AeMF1_016698"/>
<dbReference type="Proteomes" id="UP000481153">
    <property type="component" value="Unassembled WGS sequence"/>
</dbReference>
<dbReference type="GO" id="GO:0008270">
    <property type="term" value="F:zinc ion binding"/>
    <property type="evidence" value="ECO:0007669"/>
    <property type="project" value="UniProtKB-KW"/>
</dbReference>
<dbReference type="InterPro" id="IPR001841">
    <property type="entry name" value="Znf_RING"/>
</dbReference>
<dbReference type="PANTHER" id="PTHR34494:SF1">
    <property type="entry name" value="PROTEIN CBG25024"/>
    <property type="match status" value="1"/>
</dbReference>
<accession>A0A6G0WHI3</accession>
<evidence type="ECO:0000259" key="2">
    <source>
        <dbReference type="PROSITE" id="PS50089"/>
    </source>
</evidence>
<dbReference type="Pfam" id="PF13920">
    <property type="entry name" value="zf-C3HC4_3"/>
    <property type="match status" value="1"/>
</dbReference>
<dbReference type="InterPro" id="IPR013083">
    <property type="entry name" value="Znf_RING/FYVE/PHD"/>
</dbReference>
<comment type="caution">
    <text evidence="3">The sequence shown here is derived from an EMBL/GenBank/DDBJ whole genome shotgun (WGS) entry which is preliminary data.</text>
</comment>
<gene>
    <name evidence="3" type="ORF">Ae201684_015254</name>
</gene>
<reference evidence="3 4" key="1">
    <citation type="submission" date="2019-07" db="EMBL/GenBank/DDBJ databases">
        <title>Genomics analysis of Aphanomyces spp. identifies a new class of oomycete effector associated with host adaptation.</title>
        <authorList>
            <person name="Gaulin E."/>
        </authorList>
    </citation>
    <scope>NUCLEOTIDE SEQUENCE [LARGE SCALE GENOMIC DNA]</scope>
    <source>
        <strain evidence="3 4">ATCC 201684</strain>
    </source>
</reference>
<organism evidence="3 4">
    <name type="scientific">Aphanomyces euteiches</name>
    <dbReference type="NCBI Taxonomy" id="100861"/>
    <lineage>
        <taxon>Eukaryota</taxon>
        <taxon>Sar</taxon>
        <taxon>Stramenopiles</taxon>
        <taxon>Oomycota</taxon>
        <taxon>Saprolegniomycetes</taxon>
        <taxon>Saprolegniales</taxon>
        <taxon>Verrucalvaceae</taxon>
        <taxon>Aphanomyces</taxon>
    </lineage>
</organism>
<keyword evidence="1" id="KW-0863">Zinc-finger</keyword>
<sequence>MSSAKNPVPAASPVDTVPLISQAKSIFQALVGDVKGAAQTQDNFTKGCPVVSQARSLVERTILQDPDAASKTQQHFFSFSLDHCIGLSQAKSIVQAIRGDTEGALRTQDNFTKGCAVISQARSLVEGTILRNPEAAAKTQEYFFGQQPQKDEVDCPNPALECVVCLTGTKTVLLLPCKHLCLCQKCSAMVTAECPLCKTKIESKTDVYL</sequence>
<dbReference type="Gene3D" id="3.30.40.10">
    <property type="entry name" value="Zinc/RING finger domain, C3HC4 (zinc finger)"/>
    <property type="match status" value="1"/>
</dbReference>
<keyword evidence="1" id="KW-0862">Zinc</keyword>